<dbReference type="EMBL" id="JASSZA010000015">
    <property type="protein sequence ID" value="KAK2092245.1"/>
    <property type="molecule type" value="Genomic_DNA"/>
</dbReference>
<comment type="caution">
    <text evidence="1">The sequence shown here is derived from an EMBL/GenBank/DDBJ whole genome shotgun (WGS) entry which is preliminary data.</text>
</comment>
<evidence type="ECO:0000313" key="1">
    <source>
        <dbReference type="EMBL" id="KAK2092245.1"/>
    </source>
</evidence>
<sequence length="61" mass="6576">MRAFPQKQMWTASPFQALPSSSSSKSPWGWGGAGMLTEKSHSCLPFPSLASPSLRSARHGK</sequence>
<gene>
    <name evidence="1" type="ORF">P7K49_028773</name>
</gene>
<dbReference type="Proteomes" id="UP001266305">
    <property type="component" value="Unassembled WGS sequence"/>
</dbReference>
<keyword evidence="2" id="KW-1185">Reference proteome</keyword>
<organism evidence="1 2">
    <name type="scientific">Saguinus oedipus</name>
    <name type="common">Cotton-top tamarin</name>
    <name type="synonym">Oedipomidas oedipus</name>
    <dbReference type="NCBI Taxonomy" id="9490"/>
    <lineage>
        <taxon>Eukaryota</taxon>
        <taxon>Metazoa</taxon>
        <taxon>Chordata</taxon>
        <taxon>Craniata</taxon>
        <taxon>Vertebrata</taxon>
        <taxon>Euteleostomi</taxon>
        <taxon>Mammalia</taxon>
        <taxon>Eutheria</taxon>
        <taxon>Euarchontoglires</taxon>
        <taxon>Primates</taxon>
        <taxon>Haplorrhini</taxon>
        <taxon>Platyrrhini</taxon>
        <taxon>Cebidae</taxon>
        <taxon>Callitrichinae</taxon>
        <taxon>Saguinus</taxon>
    </lineage>
</organism>
<evidence type="ECO:0000313" key="2">
    <source>
        <dbReference type="Proteomes" id="UP001266305"/>
    </source>
</evidence>
<name>A0ABQ9U651_SAGOE</name>
<proteinExistence type="predicted"/>
<protein>
    <submittedName>
        <fullName evidence="1">Uncharacterized protein</fullName>
    </submittedName>
</protein>
<accession>A0ABQ9U651</accession>
<reference evidence="1 2" key="1">
    <citation type="submission" date="2023-05" db="EMBL/GenBank/DDBJ databases">
        <title>B98-5 Cell Line De Novo Hybrid Assembly: An Optical Mapping Approach.</title>
        <authorList>
            <person name="Kananen K."/>
            <person name="Auerbach J.A."/>
            <person name="Kautto E."/>
            <person name="Blachly J.S."/>
        </authorList>
    </citation>
    <scope>NUCLEOTIDE SEQUENCE [LARGE SCALE GENOMIC DNA]</scope>
    <source>
        <strain evidence="1">B95-8</strain>
        <tissue evidence="1">Cell line</tissue>
    </source>
</reference>
<feature type="non-terminal residue" evidence="1">
    <location>
        <position position="61"/>
    </location>
</feature>